<dbReference type="Pfam" id="PF03466">
    <property type="entry name" value="LysR_substrate"/>
    <property type="match status" value="1"/>
</dbReference>
<dbReference type="PRINTS" id="PR00039">
    <property type="entry name" value="HTHLYSR"/>
</dbReference>
<dbReference type="RefSeq" id="WP_343229436.1">
    <property type="nucleotide sequence ID" value="NZ_JAGFNU010000001.1"/>
</dbReference>
<dbReference type="SUPFAM" id="SSF53850">
    <property type="entry name" value="Periplasmic binding protein-like II"/>
    <property type="match status" value="1"/>
</dbReference>
<dbReference type="InterPro" id="IPR005119">
    <property type="entry name" value="LysR_subst-bd"/>
</dbReference>
<evidence type="ECO:0000313" key="7">
    <source>
        <dbReference type="Proteomes" id="UP001589683"/>
    </source>
</evidence>
<comment type="similarity">
    <text evidence="1">Belongs to the LysR transcriptional regulatory family.</text>
</comment>
<dbReference type="InterPro" id="IPR050950">
    <property type="entry name" value="HTH-type_LysR_regulators"/>
</dbReference>
<evidence type="ECO:0000256" key="4">
    <source>
        <dbReference type="ARBA" id="ARBA00023163"/>
    </source>
</evidence>
<evidence type="ECO:0000256" key="1">
    <source>
        <dbReference type="ARBA" id="ARBA00009437"/>
    </source>
</evidence>
<dbReference type="InterPro" id="IPR036390">
    <property type="entry name" value="WH_DNA-bd_sf"/>
</dbReference>
<dbReference type="Gene3D" id="3.40.190.10">
    <property type="entry name" value="Periplasmic binding protein-like II"/>
    <property type="match status" value="2"/>
</dbReference>
<keyword evidence="2" id="KW-0805">Transcription regulation</keyword>
<comment type="caution">
    <text evidence="6">The sequence shown here is derived from an EMBL/GenBank/DDBJ whole genome shotgun (WGS) entry which is preliminary data.</text>
</comment>
<dbReference type="SUPFAM" id="SSF46785">
    <property type="entry name" value="Winged helix' DNA-binding domain"/>
    <property type="match status" value="1"/>
</dbReference>
<feature type="domain" description="HTH lysR-type" evidence="5">
    <location>
        <begin position="8"/>
        <end position="65"/>
    </location>
</feature>
<reference evidence="6 7" key="1">
    <citation type="submission" date="2024-09" db="EMBL/GenBank/DDBJ databases">
        <authorList>
            <person name="Sun Q."/>
            <person name="Mori K."/>
        </authorList>
    </citation>
    <scope>NUCLEOTIDE SEQUENCE [LARGE SCALE GENOMIC DNA]</scope>
    <source>
        <strain evidence="6 7">CECT 8726</strain>
    </source>
</reference>
<dbReference type="PANTHER" id="PTHR30419">
    <property type="entry name" value="HTH-TYPE TRANSCRIPTIONAL REGULATOR YBHD"/>
    <property type="match status" value="1"/>
</dbReference>
<evidence type="ECO:0000259" key="5">
    <source>
        <dbReference type="PROSITE" id="PS50931"/>
    </source>
</evidence>
<keyword evidence="7" id="KW-1185">Reference proteome</keyword>
<dbReference type="EMBL" id="JBHMEA010000007">
    <property type="protein sequence ID" value="MFB9230756.1"/>
    <property type="molecule type" value="Genomic_DNA"/>
</dbReference>
<gene>
    <name evidence="6" type="ORF">ACFFUT_03010</name>
</gene>
<organism evidence="6 7">
    <name type="scientific">Pseudohalocynthiibacter aestuariivivens</name>
    <dbReference type="NCBI Taxonomy" id="1591409"/>
    <lineage>
        <taxon>Bacteria</taxon>
        <taxon>Pseudomonadati</taxon>
        <taxon>Pseudomonadota</taxon>
        <taxon>Alphaproteobacteria</taxon>
        <taxon>Rhodobacterales</taxon>
        <taxon>Paracoccaceae</taxon>
        <taxon>Pseudohalocynthiibacter</taxon>
    </lineage>
</organism>
<accession>A0ABV5JBC4</accession>
<protein>
    <submittedName>
        <fullName evidence="6">LysR family transcriptional regulator</fullName>
    </submittedName>
</protein>
<keyword evidence="4" id="KW-0804">Transcription</keyword>
<name>A0ABV5JBC4_9RHOB</name>
<evidence type="ECO:0000256" key="3">
    <source>
        <dbReference type="ARBA" id="ARBA00023125"/>
    </source>
</evidence>
<evidence type="ECO:0000313" key="6">
    <source>
        <dbReference type="EMBL" id="MFB9230756.1"/>
    </source>
</evidence>
<sequence>MSLKQKPLTLRGLEVFETLARTGSVADSARHLGMSQPAVSQQLRNLEDGLGAELLNHGKRPMTLTPAGVRFLTRTKEALSQLRQAQTELTALDLSHLADLQLGMIDDFENDVTPQFVTALAQNLSKCHFRLITAPSREILQMLKNRKLDLGIAASTGEPPAEVTEHPLLRDPFLLVAPAAMELPAQIELTALTSLPMIRYERDMIIRRQIDAHLSRLKLDLPARYEIGSQQALMALVAGGLGWAITTPLGYLRAQRFHRDVTVHPLPFTPFARRISLFTQKDWQDAASFDIAATLRVLIDTQIIDAGHKKLPWLGENLRMLPD</sequence>
<dbReference type="InterPro" id="IPR000847">
    <property type="entry name" value="LysR_HTH_N"/>
</dbReference>
<dbReference type="CDD" id="cd05466">
    <property type="entry name" value="PBP2_LTTR_substrate"/>
    <property type="match status" value="1"/>
</dbReference>
<keyword evidence="3" id="KW-0238">DNA-binding</keyword>
<dbReference type="Pfam" id="PF00126">
    <property type="entry name" value="HTH_1"/>
    <property type="match status" value="1"/>
</dbReference>
<dbReference type="PROSITE" id="PS50931">
    <property type="entry name" value="HTH_LYSR"/>
    <property type="match status" value="1"/>
</dbReference>
<evidence type="ECO:0000256" key="2">
    <source>
        <dbReference type="ARBA" id="ARBA00023015"/>
    </source>
</evidence>
<dbReference type="Gene3D" id="1.10.10.10">
    <property type="entry name" value="Winged helix-like DNA-binding domain superfamily/Winged helix DNA-binding domain"/>
    <property type="match status" value="1"/>
</dbReference>
<dbReference type="Proteomes" id="UP001589683">
    <property type="component" value="Unassembled WGS sequence"/>
</dbReference>
<dbReference type="InterPro" id="IPR036388">
    <property type="entry name" value="WH-like_DNA-bd_sf"/>
</dbReference>
<proteinExistence type="inferred from homology"/>